<dbReference type="Proteomes" id="UP000256409">
    <property type="component" value="Unassembled WGS sequence"/>
</dbReference>
<feature type="active site" description="Nucleophile" evidence="10">
    <location>
        <position position="10"/>
    </location>
</feature>
<organism evidence="12 13">
    <name type="scientific">Staphylococcus pseudintermedius</name>
    <dbReference type="NCBI Taxonomy" id="283734"/>
    <lineage>
        <taxon>Bacteria</taxon>
        <taxon>Bacillati</taxon>
        <taxon>Bacillota</taxon>
        <taxon>Bacilli</taxon>
        <taxon>Bacillales</taxon>
        <taxon>Staphylococcaceae</taxon>
        <taxon>Staphylococcus</taxon>
        <taxon>Staphylococcus intermedius group</taxon>
    </lineage>
</organism>
<dbReference type="PANTHER" id="PTHR43428:SF1">
    <property type="entry name" value="ARSENATE REDUCTASE"/>
    <property type="match status" value="1"/>
</dbReference>
<evidence type="ECO:0000256" key="5">
    <source>
        <dbReference type="ARBA" id="ARBA00023284"/>
    </source>
</evidence>
<keyword evidence="4 10" id="KW-1015">Disulfide bond</keyword>
<keyword evidence="3 10" id="KW-0560">Oxidoreductase</keyword>
<dbReference type="RefSeq" id="WP_096533786.1">
    <property type="nucleotide sequence ID" value="NZ_BAAFHR010000004.1"/>
</dbReference>
<evidence type="ECO:0000256" key="1">
    <source>
        <dbReference type="ARBA" id="ARBA00022490"/>
    </source>
</evidence>
<dbReference type="GO" id="GO:0046685">
    <property type="term" value="P:response to arsenic-containing substance"/>
    <property type="evidence" value="ECO:0007669"/>
    <property type="project" value="UniProtKB-UniRule"/>
</dbReference>
<evidence type="ECO:0000256" key="4">
    <source>
        <dbReference type="ARBA" id="ARBA00023157"/>
    </source>
</evidence>
<evidence type="ECO:0000256" key="7">
    <source>
        <dbReference type="ARBA" id="ARBA00052766"/>
    </source>
</evidence>
<dbReference type="Pfam" id="PF01451">
    <property type="entry name" value="LMWPc"/>
    <property type="match status" value="1"/>
</dbReference>
<feature type="active site" description="Nucleophile" evidence="10">
    <location>
        <position position="82"/>
    </location>
</feature>
<feature type="active site" description="Nucleophile" evidence="10">
    <location>
        <position position="89"/>
    </location>
</feature>
<dbReference type="GO" id="GO:0005737">
    <property type="term" value="C:cytoplasm"/>
    <property type="evidence" value="ECO:0007669"/>
    <property type="project" value="UniProtKB-SubCell"/>
</dbReference>
<dbReference type="AlphaFoldDB" id="A0A3D8YMF1"/>
<dbReference type="CDD" id="cd16345">
    <property type="entry name" value="LMWP_ArsC"/>
    <property type="match status" value="1"/>
</dbReference>
<evidence type="ECO:0000313" key="12">
    <source>
        <dbReference type="EMBL" id="REA81198.1"/>
    </source>
</evidence>
<comment type="similarity">
    <text evidence="8 10">Belongs to the low molecular weight phosphotyrosine protein phosphatase family. Thioredoxin-coupled ArsC subfamily.</text>
</comment>
<keyword evidence="2 10" id="KW-0059">Arsenical resistance</keyword>
<dbReference type="SUPFAM" id="SSF52788">
    <property type="entry name" value="Phosphotyrosine protein phosphatases I"/>
    <property type="match status" value="1"/>
</dbReference>
<dbReference type="Gene3D" id="3.40.50.2300">
    <property type="match status" value="1"/>
</dbReference>
<evidence type="ECO:0000256" key="3">
    <source>
        <dbReference type="ARBA" id="ARBA00023002"/>
    </source>
</evidence>
<dbReference type="InterPro" id="IPR023485">
    <property type="entry name" value="Ptyr_pPase"/>
</dbReference>
<dbReference type="PANTHER" id="PTHR43428">
    <property type="entry name" value="ARSENATE REDUCTASE"/>
    <property type="match status" value="1"/>
</dbReference>
<evidence type="ECO:0000256" key="6">
    <source>
        <dbReference type="ARBA" id="ARBA00039879"/>
    </source>
</evidence>
<dbReference type="EC" id="1.20.4.4" evidence="9 10"/>
<keyword evidence="5 10" id="KW-0676">Redox-active center</keyword>
<dbReference type="SMART" id="SM00226">
    <property type="entry name" value="LMWPc"/>
    <property type="match status" value="1"/>
</dbReference>
<feature type="disulfide bond" description="Redox-active; alternate" evidence="10">
    <location>
        <begin position="82"/>
        <end position="89"/>
    </location>
</feature>
<comment type="caution">
    <text evidence="12">The sequence shown here is derived from an EMBL/GenBank/DDBJ whole genome shotgun (WGS) entry which is preliminary data.</text>
</comment>
<dbReference type="GO" id="GO:0030612">
    <property type="term" value="F:arsenate reductase (thioredoxin) activity"/>
    <property type="evidence" value="ECO:0007669"/>
    <property type="project" value="UniProtKB-UniRule"/>
</dbReference>
<proteinExistence type="inferred from homology"/>
<sequence>MHKKTIYFICTGNACRSQMAEGWGKHILGDDWDVYSAGIETHGVNPQAIKAMEEVGIDISSHTSDLIDPQIIQQSDLVVTLCSDADQNCPTIPSHVKKEHWGFDDPAEKDWSEFQRVRDEIGERIKAFHAHRNS</sequence>
<reference evidence="13" key="1">
    <citation type="journal article" date="2018" name="Vet. Microbiol.">
        <title>Molecular epidemiology of methicillin-resistant staphylococci amongst veterinary personnel, personnel-owned pets, patients and the hospital environment of two companion animal veterinary hospitals.</title>
        <authorList>
            <person name="Worthing K.A."/>
            <person name="Brown J."/>
            <person name="Gerber L."/>
            <person name="Abraham S."/>
            <person name="Trott D."/>
            <person name="Norris J.M."/>
        </authorList>
    </citation>
    <scope>NUCLEOTIDE SEQUENCE [LARGE SCALE GENOMIC DNA]</scope>
    <source>
        <strain evidence="13">ST496-2</strain>
    </source>
</reference>
<dbReference type="NCBIfam" id="NF010053">
    <property type="entry name" value="PRK13530.1"/>
    <property type="match status" value="1"/>
</dbReference>
<comment type="function">
    <text evidence="10">Catalyzes the reduction of arsenate [As(V)] to arsenite [As(III)].</text>
</comment>
<name>A0A3D8YMF1_STAPS</name>
<dbReference type="FunFam" id="3.40.50.2300:FF:000237">
    <property type="entry name" value="Arsenate reductase"/>
    <property type="match status" value="1"/>
</dbReference>
<evidence type="ECO:0000256" key="10">
    <source>
        <dbReference type="HAMAP-Rule" id="MF_01624"/>
    </source>
</evidence>
<dbReference type="NCBIfam" id="TIGR02691">
    <property type="entry name" value="arsC_pI258_fam"/>
    <property type="match status" value="1"/>
</dbReference>
<dbReference type="EMBL" id="QQPC01000047">
    <property type="protein sequence ID" value="REA81198.1"/>
    <property type="molecule type" value="Genomic_DNA"/>
</dbReference>
<evidence type="ECO:0000313" key="13">
    <source>
        <dbReference type="Proteomes" id="UP000256409"/>
    </source>
</evidence>
<dbReference type="OrthoDB" id="9784339at2"/>
<evidence type="ECO:0000256" key="9">
    <source>
        <dbReference type="ARBA" id="ARBA00066655"/>
    </source>
</evidence>
<evidence type="ECO:0000256" key="2">
    <source>
        <dbReference type="ARBA" id="ARBA00022849"/>
    </source>
</evidence>
<comment type="subcellular location">
    <subcellularLocation>
        <location evidence="10">Cytoplasm</location>
    </subcellularLocation>
</comment>
<feature type="disulfide bond" description="Redox-active; alternate" evidence="10">
    <location>
        <begin position="10"/>
        <end position="82"/>
    </location>
</feature>
<comment type="catalytic activity">
    <reaction evidence="7 10">
        <text>arsenate + [thioredoxin]-dithiol + H(+) = arsenite + [thioredoxin]-disulfide + H2O</text>
        <dbReference type="Rhea" id="RHEA:43848"/>
        <dbReference type="Rhea" id="RHEA-COMP:10698"/>
        <dbReference type="Rhea" id="RHEA-COMP:10700"/>
        <dbReference type="ChEBI" id="CHEBI:15377"/>
        <dbReference type="ChEBI" id="CHEBI:15378"/>
        <dbReference type="ChEBI" id="CHEBI:29242"/>
        <dbReference type="ChEBI" id="CHEBI:29950"/>
        <dbReference type="ChEBI" id="CHEBI:48597"/>
        <dbReference type="ChEBI" id="CHEBI:50058"/>
        <dbReference type="EC" id="1.20.4.4"/>
    </reaction>
</comment>
<dbReference type="InterPro" id="IPR036196">
    <property type="entry name" value="Ptyr_pPase_sf"/>
</dbReference>
<dbReference type="InterPro" id="IPR014064">
    <property type="entry name" value="Arsenate_reductase_ArsC"/>
</dbReference>
<dbReference type="GO" id="GO:0004725">
    <property type="term" value="F:protein tyrosine phosphatase activity"/>
    <property type="evidence" value="ECO:0007669"/>
    <property type="project" value="UniProtKB-UniRule"/>
</dbReference>
<accession>A0A3D8YMF1</accession>
<evidence type="ECO:0000259" key="11">
    <source>
        <dbReference type="SMART" id="SM00226"/>
    </source>
</evidence>
<gene>
    <name evidence="10 12" type="primary">arsC</name>
    <name evidence="12" type="ORF">DV961_07745</name>
</gene>
<feature type="domain" description="Phosphotyrosine protein phosphatase I" evidence="11">
    <location>
        <begin position="4"/>
        <end position="131"/>
    </location>
</feature>
<protein>
    <recommendedName>
        <fullName evidence="6 10">Arsenate reductase</fullName>
        <ecNumber evidence="9 10">1.20.4.4</ecNumber>
    </recommendedName>
</protein>
<evidence type="ECO:0000256" key="8">
    <source>
        <dbReference type="ARBA" id="ARBA00061528"/>
    </source>
</evidence>
<dbReference type="HAMAP" id="MF_01624">
    <property type="entry name" value="Arsenate_reduct"/>
    <property type="match status" value="1"/>
</dbReference>
<keyword evidence="1 10" id="KW-0963">Cytoplasm</keyword>